<evidence type="ECO:0000256" key="2">
    <source>
        <dbReference type="ARBA" id="ARBA00004574"/>
    </source>
</evidence>
<accession>A0ABP1BCZ1</accession>
<comment type="similarity">
    <text evidence="3">Belongs to the CTC1 family.</text>
</comment>
<evidence type="ECO:0000256" key="1">
    <source>
        <dbReference type="ARBA" id="ARBA00004123"/>
    </source>
</evidence>
<evidence type="ECO:0000256" key="5">
    <source>
        <dbReference type="ARBA" id="ARBA00022454"/>
    </source>
</evidence>
<keyword evidence="10" id="KW-1185">Reference proteome</keyword>
<keyword evidence="8" id="KW-0539">Nucleus</keyword>
<evidence type="ECO:0000313" key="10">
    <source>
        <dbReference type="Proteomes" id="UP001497522"/>
    </source>
</evidence>
<dbReference type="Proteomes" id="UP001497522">
    <property type="component" value="Chromosome 3"/>
</dbReference>
<evidence type="ECO:0000256" key="4">
    <source>
        <dbReference type="ARBA" id="ARBA00016175"/>
    </source>
</evidence>
<dbReference type="InterPro" id="IPR028262">
    <property type="entry name" value="CTC1_plant"/>
</dbReference>
<keyword evidence="5" id="KW-0158">Chromosome</keyword>
<proteinExistence type="inferred from homology"/>
<evidence type="ECO:0000256" key="8">
    <source>
        <dbReference type="ARBA" id="ARBA00023242"/>
    </source>
</evidence>
<evidence type="ECO:0000256" key="3">
    <source>
        <dbReference type="ARBA" id="ARBA00006332"/>
    </source>
</evidence>
<comment type="subcellular location">
    <subcellularLocation>
        <location evidence="2">Chromosome</location>
        <location evidence="2">Telomere</location>
    </subcellularLocation>
    <subcellularLocation>
        <location evidence="1">Nucleus</location>
    </subcellularLocation>
</comment>
<name>A0ABP1BCZ1_9BRYO</name>
<evidence type="ECO:0000313" key="9">
    <source>
        <dbReference type="EMBL" id="CAK9873036.1"/>
    </source>
</evidence>
<gene>
    <name evidence="9" type="ORF">CSSPJE1EN2_LOCUS15606</name>
</gene>
<evidence type="ECO:0000256" key="6">
    <source>
        <dbReference type="ARBA" id="ARBA00022895"/>
    </source>
</evidence>
<protein>
    <recommendedName>
        <fullName evidence="4">CST complex subunit CTC1</fullName>
    </recommendedName>
</protein>
<reference evidence="9" key="1">
    <citation type="submission" date="2024-03" db="EMBL/GenBank/DDBJ databases">
        <authorList>
            <consortium name="ELIXIR-Norway"/>
            <consortium name="Elixir Norway"/>
        </authorList>
    </citation>
    <scope>NUCLEOTIDE SEQUENCE</scope>
</reference>
<dbReference type="EMBL" id="OZ023704">
    <property type="protein sequence ID" value="CAK9873036.1"/>
    <property type="molecule type" value="Genomic_DNA"/>
</dbReference>
<dbReference type="PANTHER" id="PTHR14865:SF2">
    <property type="entry name" value="CST COMPLEX SUBUNIT CTC1"/>
    <property type="match status" value="1"/>
</dbReference>
<keyword evidence="7" id="KW-0238">DNA-binding</keyword>
<keyword evidence="6" id="KW-0779">Telomere</keyword>
<dbReference type="InterPro" id="IPR042617">
    <property type="entry name" value="CTC1-like"/>
</dbReference>
<evidence type="ECO:0000256" key="7">
    <source>
        <dbReference type="ARBA" id="ARBA00023125"/>
    </source>
</evidence>
<dbReference type="PANTHER" id="PTHR14865">
    <property type="entry name" value="CST COMPLEX SUBUNIT CTC1"/>
    <property type="match status" value="1"/>
</dbReference>
<dbReference type="Pfam" id="PF15491">
    <property type="entry name" value="CTC1_2"/>
    <property type="match status" value="1"/>
</dbReference>
<sequence length="392" mass="43535">MLGFIVELCMCPHIPSCEHNALLPAVGKEYVHVYFSGPVASWHPVLSVVIGQCVTITGLQRKLILVGPEKNEHFLFVAKKSSLVSQLSASGCVPMDCGGKEPYFRAREKDPSTSRVTRATIHKELACDSKEGAQIGSYIGIVTDIPMPGLLVELNKRAWLLLTHYNVSQLHGLRVGAMCCSNLQEIIMEHLPFASAFWVLQVIVSLRYKFQGVYTQKQLIGSKKDSSVWWHNTGMSSHPSDHTCDSARILMYELRMCSRSFFATIVFAAWEKISHLDYQQSEWNPSLGLQTGENSAHYPGVEAGEGNQWALYAEAFCLCIVGERSAPNECSYLPMANKQIDLRNSRMTNLNKRPDAKYQEGVFEGSNADLENSATGNRMEQGAVSNALCVSY</sequence>
<organism evidence="9 10">
    <name type="scientific">Sphagnum jensenii</name>
    <dbReference type="NCBI Taxonomy" id="128206"/>
    <lineage>
        <taxon>Eukaryota</taxon>
        <taxon>Viridiplantae</taxon>
        <taxon>Streptophyta</taxon>
        <taxon>Embryophyta</taxon>
        <taxon>Bryophyta</taxon>
        <taxon>Sphagnophytina</taxon>
        <taxon>Sphagnopsida</taxon>
        <taxon>Sphagnales</taxon>
        <taxon>Sphagnaceae</taxon>
        <taxon>Sphagnum</taxon>
    </lineage>
</organism>